<organism evidence="3 4">
    <name type="scientific">Nocardia macrotermitis</name>
    <dbReference type="NCBI Taxonomy" id="2585198"/>
    <lineage>
        <taxon>Bacteria</taxon>
        <taxon>Bacillati</taxon>
        <taxon>Actinomycetota</taxon>
        <taxon>Actinomycetes</taxon>
        <taxon>Mycobacteriales</taxon>
        <taxon>Nocardiaceae</taxon>
        <taxon>Nocardia</taxon>
    </lineage>
</organism>
<dbReference type="InterPro" id="IPR008984">
    <property type="entry name" value="SMAD_FHA_dom_sf"/>
</dbReference>
<dbReference type="EMBL" id="WEGK01000024">
    <property type="protein sequence ID" value="MQY23897.1"/>
    <property type="molecule type" value="Genomic_DNA"/>
</dbReference>
<evidence type="ECO:0000313" key="4">
    <source>
        <dbReference type="Proteomes" id="UP000438448"/>
    </source>
</evidence>
<keyword evidence="4" id="KW-1185">Reference proteome</keyword>
<sequence>MTLTLNSPGVQRFPRTHHNLLKGGRPVAGTISLLSLGDGAIFTPDPGREVLFGRNRPVMDLCVGEDDLRVSRHHGTILRSGTRWIIKNLGGQPIRIADSYLLYQDAEPIPLATGYTPVYIRGSEQREHLLEIFVTGPQRHDPIPKHRDDTDPGVPHHLTDRERLVLVVLGQRYLRQEHHPQPLTRDATAEQLIDLQPDADWKRRRVDTVVTDVRHRLSAWGVDGLDPENMPQPIGNILNHNLIQELMRSGTLSPADLALIEEPEGH</sequence>
<evidence type="ECO:0000259" key="2">
    <source>
        <dbReference type="PROSITE" id="PS50006"/>
    </source>
</evidence>
<name>A0A7K0DDV7_9NOCA</name>
<accession>A0A7K0DDV7</accession>
<proteinExistence type="predicted"/>
<dbReference type="Gene3D" id="2.60.200.20">
    <property type="match status" value="1"/>
</dbReference>
<evidence type="ECO:0000256" key="1">
    <source>
        <dbReference type="ARBA" id="ARBA00022553"/>
    </source>
</evidence>
<dbReference type="RefSeq" id="WP_227834161.1">
    <property type="nucleotide sequence ID" value="NZ_WEGK01000024.1"/>
</dbReference>
<protein>
    <recommendedName>
        <fullName evidence="2">FHA domain-containing protein</fullName>
    </recommendedName>
</protein>
<dbReference type="AlphaFoldDB" id="A0A7K0DDV7"/>
<gene>
    <name evidence="3" type="ORF">NRB20_70300</name>
</gene>
<dbReference type="InterPro" id="IPR000253">
    <property type="entry name" value="FHA_dom"/>
</dbReference>
<keyword evidence="1" id="KW-0597">Phosphoprotein</keyword>
<dbReference type="SUPFAM" id="SSF49879">
    <property type="entry name" value="SMAD/FHA domain"/>
    <property type="match status" value="1"/>
</dbReference>
<evidence type="ECO:0000313" key="3">
    <source>
        <dbReference type="EMBL" id="MQY23897.1"/>
    </source>
</evidence>
<dbReference type="Proteomes" id="UP000438448">
    <property type="component" value="Unassembled WGS sequence"/>
</dbReference>
<feature type="domain" description="FHA" evidence="2">
    <location>
        <begin position="50"/>
        <end position="101"/>
    </location>
</feature>
<comment type="caution">
    <text evidence="3">The sequence shown here is derived from an EMBL/GenBank/DDBJ whole genome shotgun (WGS) entry which is preliminary data.</text>
</comment>
<reference evidence="3 4" key="1">
    <citation type="submission" date="2019-10" db="EMBL/GenBank/DDBJ databases">
        <title>Nocardia macrotermitis sp. nov. and Nocardia aurantia sp. nov., isolated from the gut of fungus growing-termite Macrotermes natalensis.</title>
        <authorList>
            <person name="Benndorf R."/>
            <person name="Schwitalla J."/>
            <person name="Martin K."/>
            <person name="De Beer W."/>
            <person name="Kaster A.-K."/>
            <person name="Vollmers J."/>
            <person name="Poulsen M."/>
            <person name="Beemelmanns C."/>
        </authorList>
    </citation>
    <scope>NUCLEOTIDE SEQUENCE [LARGE SCALE GENOMIC DNA]</scope>
    <source>
        <strain evidence="3 4">RB20</strain>
    </source>
</reference>
<dbReference type="PROSITE" id="PS50006">
    <property type="entry name" value="FHA_DOMAIN"/>
    <property type="match status" value="1"/>
</dbReference>